<sequence length="81" mass="8878">MLRTWGRQLPLGASPRSTRLGNRSHNEEHLTAGLASAGGERRDLPRMRAESLPGHGDMENLSDRPPRDRRGGSENGGTLHL</sequence>
<dbReference type="Proteomes" id="UP001066276">
    <property type="component" value="Chromosome 6"/>
</dbReference>
<dbReference type="AlphaFoldDB" id="A0AAV7QUN1"/>
<organism evidence="2 3">
    <name type="scientific">Pleurodeles waltl</name>
    <name type="common">Iberian ribbed newt</name>
    <dbReference type="NCBI Taxonomy" id="8319"/>
    <lineage>
        <taxon>Eukaryota</taxon>
        <taxon>Metazoa</taxon>
        <taxon>Chordata</taxon>
        <taxon>Craniata</taxon>
        <taxon>Vertebrata</taxon>
        <taxon>Euteleostomi</taxon>
        <taxon>Amphibia</taxon>
        <taxon>Batrachia</taxon>
        <taxon>Caudata</taxon>
        <taxon>Salamandroidea</taxon>
        <taxon>Salamandridae</taxon>
        <taxon>Pleurodelinae</taxon>
        <taxon>Pleurodeles</taxon>
    </lineage>
</organism>
<keyword evidence="3" id="KW-1185">Reference proteome</keyword>
<feature type="compositionally biased region" description="Basic and acidic residues" evidence="1">
    <location>
        <begin position="39"/>
        <end position="49"/>
    </location>
</feature>
<evidence type="ECO:0000313" key="3">
    <source>
        <dbReference type="Proteomes" id="UP001066276"/>
    </source>
</evidence>
<accession>A0AAV7QUN1</accession>
<feature type="compositionally biased region" description="Basic and acidic residues" evidence="1">
    <location>
        <begin position="56"/>
        <end position="72"/>
    </location>
</feature>
<comment type="caution">
    <text evidence="2">The sequence shown here is derived from an EMBL/GenBank/DDBJ whole genome shotgun (WGS) entry which is preliminary data.</text>
</comment>
<evidence type="ECO:0000313" key="2">
    <source>
        <dbReference type="EMBL" id="KAJ1143147.1"/>
    </source>
</evidence>
<dbReference type="EMBL" id="JANPWB010000010">
    <property type="protein sequence ID" value="KAJ1143147.1"/>
    <property type="molecule type" value="Genomic_DNA"/>
</dbReference>
<gene>
    <name evidence="2" type="ORF">NDU88_009458</name>
</gene>
<proteinExistence type="predicted"/>
<protein>
    <submittedName>
        <fullName evidence="2">Uncharacterized protein</fullName>
    </submittedName>
</protein>
<name>A0AAV7QUN1_PLEWA</name>
<feature type="region of interest" description="Disordered" evidence="1">
    <location>
        <begin position="1"/>
        <end position="81"/>
    </location>
</feature>
<reference evidence="2" key="1">
    <citation type="journal article" date="2022" name="bioRxiv">
        <title>Sequencing and chromosome-scale assembly of the giantPleurodeles waltlgenome.</title>
        <authorList>
            <person name="Brown T."/>
            <person name="Elewa A."/>
            <person name="Iarovenko S."/>
            <person name="Subramanian E."/>
            <person name="Araus A.J."/>
            <person name="Petzold A."/>
            <person name="Susuki M."/>
            <person name="Suzuki K.-i.T."/>
            <person name="Hayashi T."/>
            <person name="Toyoda A."/>
            <person name="Oliveira C."/>
            <person name="Osipova E."/>
            <person name="Leigh N.D."/>
            <person name="Simon A."/>
            <person name="Yun M.H."/>
        </authorList>
    </citation>
    <scope>NUCLEOTIDE SEQUENCE</scope>
    <source>
        <strain evidence="2">20211129_DDA</strain>
        <tissue evidence="2">Liver</tissue>
    </source>
</reference>
<evidence type="ECO:0000256" key="1">
    <source>
        <dbReference type="SAM" id="MobiDB-lite"/>
    </source>
</evidence>